<dbReference type="RefSeq" id="WP_186913633.1">
    <property type="nucleotide sequence ID" value="NZ_JACOFV010000016.1"/>
</dbReference>
<dbReference type="PANTHER" id="PTHR10996:SF283">
    <property type="entry name" value="GLYOXYLATE_HYDROXYPYRUVATE REDUCTASE B"/>
    <property type="match status" value="1"/>
</dbReference>
<evidence type="ECO:0000256" key="2">
    <source>
        <dbReference type="ARBA" id="ARBA00023002"/>
    </source>
</evidence>
<evidence type="ECO:0000259" key="6">
    <source>
        <dbReference type="Pfam" id="PF02826"/>
    </source>
</evidence>
<evidence type="ECO:0000256" key="4">
    <source>
        <dbReference type="RuleBase" id="RU003719"/>
    </source>
</evidence>
<dbReference type="SUPFAM" id="SSF51735">
    <property type="entry name" value="NAD(P)-binding Rossmann-fold domains"/>
    <property type="match status" value="1"/>
</dbReference>
<keyword evidence="2 4" id="KW-0560">Oxidoreductase</keyword>
<feature type="domain" description="D-isomer specific 2-hydroxyacid dehydrogenase catalytic" evidence="5">
    <location>
        <begin position="5"/>
        <end position="319"/>
    </location>
</feature>
<dbReference type="Pfam" id="PF02826">
    <property type="entry name" value="2-Hacid_dh_C"/>
    <property type="match status" value="1"/>
</dbReference>
<dbReference type="PANTHER" id="PTHR10996">
    <property type="entry name" value="2-HYDROXYACID DEHYDROGENASE-RELATED"/>
    <property type="match status" value="1"/>
</dbReference>
<dbReference type="GO" id="GO:0030267">
    <property type="term" value="F:glyoxylate reductase (NADPH) activity"/>
    <property type="evidence" value="ECO:0007669"/>
    <property type="project" value="TreeGrafter"/>
</dbReference>
<dbReference type="InterPro" id="IPR036291">
    <property type="entry name" value="NAD(P)-bd_dom_sf"/>
</dbReference>
<proteinExistence type="inferred from homology"/>
<dbReference type="Proteomes" id="UP000634011">
    <property type="component" value="Unassembled WGS sequence"/>
</dbReference>
<dbReference type="InterPro" id="IPR029752">
    <property type="entry name" value="D-isomer_DH_CS1"/>
</dbReference>
<dbReference type="AlphaFoldDB" id="A0A923HIK2"/>
<evidence type="ECO:0000313" key="8">
    <source>
        <dbReference type="Proteomes" id="UP000634011"/>
    </source>
</evidence>
<keyword evidence="8" id="KW-1185">Reference proteome</keyword>
<gene>
    <name evidence="7" type="ORF">H8K32_16425</name>
</gene>
<evidence type="ECO:0000313" key="7">
    <source>
        <dbReference type="EMBL" id="MBC3863695.1"/>
    </source>
</evidence>
<dbReference type="Gene3D" id="3.40.50.720">
    <property type="entry name" value="NAD(P)-binding Rossmann-like Domain"/>
    <property type="match status" value="2"/>
</dbReference>
<evidence type="ECO:0000256" key="3">
    <source>
        <dbReference type="ARBA" id="ARBA00023027"/>
    </source>
</evidence>
<comment type="caution">
    <text evidence="7">The sequence shown here is derived from an EMBL/GenBank/DDBJ whole genome shotgun (WGS) entry which is preliminary data.</text>
</comment>
<sequence>MKPAILVARAIFPDILTYLSAHFEVESNQDDVVFSPEELMQRLKGKVGALTTSSARISRELLQQLPDLKMVANMAVGYDNFDLAAMTECGVLASNTPDVLNETTADFGWALMMAAARRITESEHWLRDGQWNKWRYDYFLGADLHGSTLGIIGMGRIGQAIARRSTGFNMRVIYHNRSRLSPEQEAYANNAQYASKEEVLRQADHLMLILPYSAASHHTIGAAELAMMKPTATLINLARGGIVDDVALIAALRDKRIAAAGLDVFENEPKFHPDFLSLSNVVLTPHIASASEATRRAMAKCAADNLIAGLSGQTPPNLLKLF</sequence>
<dbReference type="InterPro" id="IPR006140">
    <property type="entry name" value="D-isomer_DH_NAD-bd"/>
</dbReference>
<feature type="domain" description="D-isomer specific 2-hydroxyacid dehydrogenase NAD-binding" evidence="6">
    <location>
        <begin position="110"/>
        <end position="288"/>
    </location>
</feature>
<dbReference type="CDD" id="cd05301">
    <property type="entry name" value="GDH"/>
    <property type="match status" value="1"/>
</dbReference>
<dbReference type="Pfam" id="PF00389">
    <property type="entry name" value="2-Hacid_dh"/>
    <property type="match status" value="1"/>
</dbReference>
<dbReference type="InterPro" id="IPR006139">
    <property type="entry name" value="D-isomer_2_OHA_DH_cat_dom"/>
</dbReference>
<protein>
    <submittedName>
        <fullName evidence="7">D-glycerate dehydrogenase</fullName>
    </submittedName>
</protein>
<dbReference type="EMBL" id="JACOFV010000016">
    <property type="protein sequence ID" value="MBC3863695.1"/>
    <property type="molecule type" value="Genomic_DNA"/>
</dbReference>
<dbReference type="PROSITE" id="PS00065">
    <property type="entry name" value="D_2_HYDROXYACID_DH_1"/>
    <property type="match status" value="1"/>
</dbReference>
<evidence type="ECO:0000259" key="5">
    <source>
        <dbReference type="Pfam" id="PF00389"/>
    </source>
</evidence>
<reference evidence="7" key="1">
    <citation type="submission" date="2020-08" db="EMBL/GenBank/DDBJ databases">
        <title>Novel species isolated from subtropical streams in China.</title>
        <authorList>
            <person name="Lu H."/>
        </authorList>
    </citation>
    <scope>NUCLEOTIDE SEQUENCE</scope>
    <source>
        <strain evidence="7">KACC 12607</strain>
    </source>
</reference>
<accession>A0A923HIK2</accession>
<keyword evidence="3" id="KW-0520">NAD</keyword>
<dbReference type="GO" id="GO:0051287">
    <property type="term" value="F:NAD binding"/>
    <property type="evidence" value="ECO:0007669"/>
    <property type="project" value="InterPro"/>
</dbReference>
<dbReference type="SUPFAM" id="SSF52283">
    <property type="entry name" value="Formate/glycerate dehydrogenase catalytic domain-like"/>
    <property type="match status" value="1"/>
</dbReference>
<evidence type="ECO:0000256" key="1">
    <source>
        <dbReference type="ARBA" id="ARBA00005854"/>
    </source>
</evidence>
<dbReference type="GO" id="GO:0005829">
    <property type="term" value="C:cytosol"/>
    <property type="evidence" value="ECO:0007669"/>
    <property type="project" value="TreeGrafter"/>
</dbReference>
<comment type="similarity">
    <text evidence="1 4">Belongs to the D-isomer specific 2-hydroxyacid dehydrogenase family.</text>
</comment>
<dbReference type="FunFam" id="3.40.50.720:FF:000203">
    <property type="entry name" value="D-3-phosphoglycerate dehydrogenase (SerA)"/>
    <property type="match status" value="1"/>
</dbReference>
<dbReference type="GO" id="GO:0016618">
    <property type="term" value="F:hydroxypyruvate reductase [NAD(P)H] activity"/>
    <property type="evidence" value="ECO:0007669"/>
    <property type="project" value="TreeGrafter"/>
</dbReference>
<dbReference type="InterPro" id="IPR050223">
    <property type="entry name" value="D-isomer_2-hydroxyacid_DH"/>
</dbReference>
<name>A0A923HIK2_9BURK</name>
<organism evidence="7 8">
    <name type="scientific">Undibacterium jejuense</name>
    <dbReference type="NCBI Taxonomy" id="1344949"/>
    <lineage>
        <taxon>Bacteria</taxon>
        <taxon>Pseudomonadati</taxon>
        <taxon>Pseudomonadota</taxon>
        <taxon>Betaproteobacteria</taxon>
        <taxon>Burkholderiales</taxon>
        <taxon>Oxalobacteraceae</taxon>
        <taxon>Undibacterium</taxon>
    </lineage>
</organism>